<dbReference type="OrthoDB" id="448946at2759"/>
<keyword evidence="4" id="KW-0813">Transport</keyword>
<evidence type="ECO:0000256" key="7">
    <source>
        <dbReference type="ARBA" id="ARBA00022553"/>
    </source>
</evidence>
<evidence type="ECO:0000256" key="14">
    <source>
        <dbReference type="RuleBase" id="RU000722"/>
    </source>
</evidence>
<dbReference type="HAMAP" id="MF_01217">
    <property type="entry name" value="Acyl_carrier"/>
    <property type="match status" value="1"/>
</dbReference>
<keyword evidence="8" id="KW-0276">Fatty acid metabolism</keyword>
<comment type="function">
    <text evidence="14">Carrier of the growing fatty acid chain in fatty acid biosynthesis.</text>
</comment>
<evidence type="ECO:0000256" key="2">
    <source>
        <dbReference type="ARBA" id="ARBA00005194"/>
    </source>
</evidence>
<evidence type="ECO:0000256" key="4">
    <source>
        <dbReference type="ARBA" id="ARBA00022448"/>
    </source>
</evidence>
<dbReference type="InterPro" id="IPR009081">
    <property type="entry name" value="PP-bd_ACP"/>
</dbReference>
<evidence type="ECO:0000256" key="6">
    <source>
        <dbReference type="ARBA" id="ARBA00022516"/>
    </source>
</evidence>
<keyword evidence="16" id="KW-1185">Reference proteome</keyword>
<evidence type="ECO:0000256" key="1">
    <source>
        <dbReference type="ARBA" id="ARBA00004173"/>
    </source>
</evidence>
<dbReference type="Pfam" id="PF00550">
    <property type="entry name" value="PP-binding"/>
    <property type="match status" value="1"/>
</dbReference>
<name>A0A8B7YHE1_ACAPL</name>
<dbReference type="PROSITE" id="PS00012">
    <property type="entry name" value="PHOSPHOPANTETHEINE"/>
    <property type="match status" value="1"/>
</dbReference>
<reference evidence="17" key="1">
    <citation type="submission" date="2025-08" db="UniProtKB">
        <authorList>
            <consortium name="RefSeq"/>
        </authorList>
    </citation>
    <scope>IDENTIFICATION</scope>
</reference>
<dbReference type="Proteomes" id="UP000694845">
    <property type="component" value="Unplaced"/>
</dbReference>
<dbReference type="OMA" id="FRGTICR"/>
<keyword evidence="7" id="KW-0597">Phosphoprotein</keyword>
<dbReference type="PANTHER" id="PTHR20863:SF28">
    <property type="entry name" value="ACYL CARRIER PROTEIN, MITOCHONDRIAL"/>
    <property type="match status" value="1"/>
</dbReference>
<keyword evidence="6 14" id="KW-0444">Lipid biosynthesis</keyword>
<dbReference type="KEGG" id="aplc:110980364"/>
<evidence type="ECO:0000256" key="13">
    <source>
        <dbReference type="ARBA" id="ARBA00023160"/>
    </source>
</evidence>
<evidence type="ECO:0000256" key="8">
    <source>
        <dbReference type="ARBA" id="ARBA00022832"/>
    </source>
</evidence>
<evidence type="ECO:0000313" key="16">
    <source>
        <dbReference type="Proteomes" id="UP000694845"/>
    </source>
</evidence>
<evidence type="ECO:0000256" key="11">
    <source>
        <dbReference type="ARBA" id="ARBA00023098"/>
    </source>
</evidence>
<comment type="similarity">
    <text evidence="3">Belongs to the acyl carrier protein (ACP) family.</text>
</comment>
<keyword evidence="11" id="KW-0443">Lipid metabolism</keyword>
<dbReference type="PROSITE" id="PS50075">
    <property type="entry name" value="CARRIER"/>
    <property type="match status" value="1"/>
</dbReference>
<protein>
    <recommendedName>
        <fullName evidence="14">Acyl carrier protein</fullName>
    </recommendedName>
</protein>
<gene>
    <name evidence="17" type="primary">LOC110980364</name>
</gene>
<dbReference type="RefSeq" id="XP_022092668.1">
    <property type="nucleotide sequence ID" value="XM_022236976.1"/>
</dbReference>
<dbReference type="GO" id="GO:0000036">
    <property type="term" value="F:acyl carrier activity"/>
    <property type="evidence" value="ECO:0007669"/>
    <property type="project" value="TreeGrafter"/>
</dbReference>
<dbReference type="InterPro" id="IPR006162">
    <property type="entry name" value="Ppantetheine_attach_site"/>
</dbReference>
<keyword evidence="5 14" id="KW-0596">Phosphopantetheine</keyword>
<dbReference type="PANTHER" id="PTHR20863">
    <property type="entry name" value="ACYL CARRIER PROTEIN"/>
    <property type="match status" value="1"/>
</dbReference>
<dbReference type="GO" id="GO:0005739">
    <property type="term" value="C:mitochondrion"/>
    <property type="evidence" value="ECO:0007669"/>
    <property type="project" value="UniProtKB-SubCell"/>
</dbReference>
<dbReference type="InterPro" id="IPR003231">
    <property type="entry name" value="ACP"/>
</dbReference>
<dbReference type="SUPFAM" id="SSF47336">
    <property type="entry name" value="ACP-like"/>
    <property type="match status" value="1"/>
</dbReference>
<evidence type="ECO:0000313" key="17">
    <source>
        <dbReference type="RefSeq" id="XP_022092668.1"/>
    </source>
</evidence>
<keyword evidence="10" id="KW-0249">Electron transport</keyword>
<evidence type="ECO:0000256" key="9">
    <source>
        <dbReference type="ARBA" id="ARBA00022946"/>
    </source>
</evidence>
<dbReference type="FunFam" id="1.10.1200.10:FF:000003">
    <property type="entry name" value="Acyl carrier protein"/>
    <property type="match status" value="1"/>
</dbReference>
<feature type="domain" description="Carrier" evidence="15">
    <location>
        <begin position="92"/>
        <end position="167"/>
    </location>
</feature>
<dbReference type="NCBIfam" id="TIGR00517">
    <property type="entry name" value="acyl_carrier"/>
    <property type="match status" value="1"/>
</dbReference>
<dbReference type="NCBIfam" id="NF002148">
    <property type="entry name" value="PRK00982.1-2"/>
    <property type="match status" value="1"/>
</dbReference>
<evidence type="ECO:0000259" key="15">
    <source>
        <dbReference type="PROSITE" id="PS50075"/>
    </source>
</evidence>
<comment type="subcellular location">
    <subcellularLocation>
        <location evidence="1">Mitochondrion</location>
    </subcellularLocation>
</comment>
<sequence length="171" mass="19024">MAGVILSSPKMAAIGRVSALANLKNVATLHNFRGTICRVIASGVVRNGCCSLQLTRSRYFTSFKGVSEVRVFRPVAIQGVRHYAELPDLTFAQIEERILGVLKLFDKVNPDKLTLESHFINDLGLDSLDVVEIVMAIEDEFALEIPDNHAEKLFTPKDLVEYIADKTETFE</sequence>
<evidence type="ECO:0000256" key="5">
    <source>
        <dbReference type="ARBA" id="ARBA00022450"/>
    </source>
</evidence>
<dbReference type="GeneID" id="110980364"/>
<dbReference type="Gene3D" id="1.10.1200.10">
    <property type="entry name" value="ACP-like"/>
    <property type="match status" value="1"/>
</dbReference>
<dbReference type="GO" id="GO:0000035">
    <property type="term" value="F:acyl binding"/>
    <property type="evidence" value="ECO:0007669"/>
    <property type="project" value="TreeGrafter"/>
</dbReference>
<keyword evidence="12" id="KW-0496">Mitochondrion</keyword>
<organism evidence="16 17">
    <name type="scientific">Acanthaster planci</name>
    <name type="common">Crown-of-thorns starfish</name>
    <dbReference type="NCBI Taxonomy" id="133434"/>
    <lineage>
        <taxon>Eukaryota</taxon>
        <taxon>Metazoa</taxon>
        <taxon>Echinodermata</taxon>
        <taxon>Eleutherozoa</taxon>
        <taxon>Asterozoa</taxon>
        <taxon>Asteroidea</taxon>
        <taxon>Valvatacea</taxon>
        <taxon>Valvatida</taxon>
        <taxon>Acanthasteridae</taxon>
        <taxon>Acanthaster</taxon>
    </lineage>
</organism>
<dbReference type="InterPro" id="IPR036736">
    <property type="entry name" value="ACP-like_sf"/>
</dbReference>
<proteinExistence type="inferred from homology"/>
<evidence type="ECO:0000256" key="10">
    <source>
        <dbReference type="ARBA" id="ARBA00022982"/>
    </source>
</evidence>
<evidence type="ECO:0000256" key="3">
    <source>
        <dbReference type="ARBA" id="ARBA00010930"/>
    </source>
</evidence>
<comment type="pathway">
    <text evidence="2">Lipid metabolism; fatty acid biosynthesis.</text>
</comment>
<keyword evidence="13 14" id="KW-0275">Fatty acid biosynthesis</keyword>
<keyword evidence="9" id="KW-0809">Transit peptide</keyword>
<accession>A0A8B7YHE1</accession>
<evidence type="ECO:0000256" key="12">
    <source>
        <dbReference type="ARBA" id="ARBA00023128"/>
    </source>
</evidence>
<dbReference type="AlphaFoldDB" id="A0A8B7YHE1"/>